<feature type="region of interest" description="Disordered" evidence="1">
    <location>
        <begin position="87"/>
        <end position="125"/>
    </location>
</feature>
<protein>
    <submittedName>
        <fullName evidence="2">Uncharacterized protein</fullName>
    </submittedName>
</protein>
<reference evidence="2 3" key="1">
    <citation type="journal article" date="2019" name="Sci. Rep.">
        <title>Orb-weaving spider Araneus ventricosus genome elucidates the spidroin gene catalogue.</title>
        <authorList>
            <person name="Kono N."/>
            <person name="Nakamura H."/>
            <person name="Ohtoshi R."/>
            <person name="Moran D.A.P."/>
            <person name="Shinohara A."/>
            <person name="Yoshida Y."/>
            <person name="Fujiwara M."/>
            <person name="Mori M."/>
            <person name="Tomita M."/>
            <person name="Arakawa K."/>
        </authorList>
    </citation>
    <scope>NUCLEOTIDE SEQUENCE [LARGE SCALE GENOMIC DNA]</scope>
</reference>
<dbReference type="Proteomes" id="UP000499080">
    <property type="component" value="Unassembled WGS sequence"/>
</dbReference>
<accession>A0A4Y2DZS5</accession>
<name>A0A4Y2DZS5_ARAVE</name>
<evidence type="ECO:0000313" key="3">
    <source>
        <dbReference type="Proteomes" id="UP000499080"/>
    </source>
</evidence>
<dbReference type="OrthoDB" id="8038273at2759"/>
<sequence length="125" mass="14277">MTSPIQLLCTFPSNWTGNWTSLSTWQPTEQYTLTIILAVTVGNKIVQLWRYIRDTYARSLRGKNLDRLVKAQTKYIAQLSVLETAGARTETQPSLEETVIEEDSEQQNGLQQKKQKQLSEKSPSM</sequence>
<proteinExistence type="predicted"/>
<evidence type="ECO:0000313" key="2">
    <source>
        <dbReference type="EMBL" id="GBM21546.1"/>
    </source>
</evidence>
<dbReference type="AlphaFoldDB" id="A0A4Y2DZS5"/>
<gene>
    <name evidence="2" type="ORF">AVEN_85356_1</name>
</gene>
<organism evidence="2 3">
    <name type="scientific">Araneus ventricosus</name>
    <name type="common">Orbweaver spider</name>
    <name type="synonym">Epeira ventricosa</name>
    <dbReference type="NCBI Taxonomy" id="182803"/>
    <lineage>
        <taxon>Eukaryota</taxon>
        <taxon>Metazoa</taxon>
        <taxon>Ecdysozoa</taxon>
        <taxon>Arthropoda</taxon>
        <taxon>Chelicerata</taxon>
        <taxon>Arachnida</taxon>
        <taxon>Araneae</taxon>
        <taxon>Araneomorphae</taxon>
        <taxon>Entelegynae</taxon>
        <taxon>Araneoidea</taxon>
        <taxon>Araneidae</taxon>
        <taxon>Araneus</taxon>
    </lineage>
</organism>
<keyword evidence="3" id="KW-1185">Reference proteome</keyword>
<evidence type="ECO:0000256" key="1">
    <source>
        <dbReference type="SAM" id="MobiDB-lite"/>
    </source>
</evidence>
<dbReference type="EMBL" id="BGPR01000462">
    <property type="protein sequence ID" value="GBM21546.1"/>
    <property type="molecule type" value="Genomic_DNA"/>
</dbReference>
<comment type="caution">
    <text evidence="2">The sequence shown here is derived from an EMBL/GenBank/DDBJ whole genome shotgun (WGS) entry which is preliminary data.</text>
</comment>